<evidence type="ECO:0000313" key="3">
    <source>
        <dbReference type="EMBL" id="CEF40819.1"/>
    </source>
</evidence>
<evidence type="ECO:0000313" key="4">
    <source>
        <dbReference type="Proteomes" id="UP000056109"/>
    </source>
</evidence>
<keyword evidence="3" id="KW-0032">Aminotransferase</keyword>
<gene>
    <name evidence="3" type="ORF">ASN_1462</name>
</gene>
<dbReference type="AlphaFoldDB" id="A0A0U5B8D3"/>
<dbReference type="KEGG" id="asz:ASN_1462"/>
<keyword evidence="3" id="KW-0808">Transferase</keyword>
<dbReference type="GO" id="GO:0008483">
    <property type="term" value="F:transaminase activity"/>
    <property type="evidence" value="ECO:0007669"/>
    <property type="project" value="UniProtKB-KW"/>
</dbReference>
<organism evidence="3 4">
    <name type="scientific">Acetobacter senegalensis</name>
    <dbReference type="NCBI Taxonomy" id="446692"/>
    <lineage>
        <taxon>Bacteria</taxon>
        <taxon>Pseudomonadati</taxon>
        <taxon>Pseudomonadota</taxon>
        <taxon>Alphaproteobacteria</taxon>
        <taxon>Acetobacterales</taxon>
        <taxon>Acetobacteraceae</taxon>
        <taxon>Acetobacter</taxon>
    </lineage>
</organism>
<dbReference type="InterPro" id="IPR015422">
    <property type="entry name" value="PyrdxlP-dep_Trfase_small"/>
</dbReference>
<evidence type="ECO:0000256" key="1">
    <source>
        <dbReference type="ARBA" id="ARBA00022898"/>
    </source>
</evidence>
<feature type="domain" description="Aminotransferase class V" evidence="2">
    <location>
        <begin position="91"/>
        <end position="436"/>
    </location>
</feature>
<dbReference type="InterPro" id="IPR015421">
    <property type="entry name" value="PyrdxlP-dep_Trfase_major"/>
</dbReference>
<sequence>MKKRNFPEARHSILGLHRSPEKGRESTMMSGPEFLFSRFAENLRGADVVTRLREDVIGDGLPISGPFGVRPLVYADYVASGRALGIIEKTIATDVLPYYANSHTEASFCGQVMNRLRLAARQTIARLCGAEHGYATIFAGNGATAGLNRLVHLLGVNRAVQAGERPLVVLGPYEHHSNILPWRESGAELVELQEAPNGGPDLQQLEACLAKAGPHRLKIGAFSAASNVTGIITDVDAVTEIFKRHGARSVWDYAGGGPYMPIDMKAGTRWEKDAVVVSAHKFLGGPGASGVLIVREAAVDATNPSLPGGGTVRFVSPWGHDYSGSIVAREEAGTPDTIGDIRAALCFLVKDAIGDAYMASRNAALYQRARESWQANPHLQLLGNPDASKHLPIFSFRVKDDAGRVVHHQLFTRMLSDLYGIQARGGCACAGPYAHRVLGIGQEQSRALLQAIQAGQELEKPGWVRLNFSVLMDDAKVAYIINAVNELCIQDDTVAASYRCDPATARFRYQAAVAAE</sequence>
<dbReference type="SUPFAM" id="SSF53383">
    <property type="entry name" value="PLP-dependent transferases"/>
    <property type="match status" value="1"/>
</dbReference>
<dbReference type="Proteomes" id="UP000056109">
    <property type="component" value="Chromosome I"/>
</dbReference>
<dbReference type="Gene3D" id="3.90.1150.10">
    <property type="entry name" value="Aspartate Aminotransferase, domain 1"/>
    <property type="match status" value="1"/>
</dbReference>
<dbReference type="PANTHER" id="PTHR43686:SF1">
    <property type="entry name" value="AMINOTRAN_5 DOMAIN-CONTAINING PROTEIN"/>
    <property type="match status" value="1"/>
</dbReference>
<reference evidence="4" key="1">
    <citation type="submission" date="2014-09" db="EMBL/GenBank/DDBJ databases">
        <authorList>
            <person name="Illeghems K.G."/>
        </authorList>
    </citation>
    <scope>NUCLEOTIDE SEQUENCE [LARGE SCALE GENOMIC DNA]</scope>
    <source>
        <strain evidence="4">108B</strain>
    </source>
</reference>
<dbReference type="InterPro" id="IPR000192">
    <property type="entry name" value="Aminotrans_V_dom"/>
</dbReference>
<accession>A0A0U5B8D3</accession>
<protein>
    <submittedName>
        <fullName evidence="3">Aminotransferase, class V</fullName>
    </submittedName>
</protein>
<dbReference type="PANTHER" id="PTHR43686">
    <property type="entry name" value="SULFURTRANSFERASE-RELATED"/>
    <property type="match status" value="1"/>
</dbReference>
<evidence type="ECO:0000259" key="2">
    <source>
        <dbReference type="Pfam" id="PF00266"/>
    </source>
</evidence>
<proteinExistence type="predicted"/>
<dbReference type="PATRIC" id="fig|446692.3.peg.1479"/>
<keyword evidence="4" id="KW-1185">Reference proteome</keyword>
<keyword evidence="1" id="KW-0663">Pyridoxal phosphate</keyword>
<dbReference type="InterPro" id="IPR015424">
    <property type="entry name" value="PyrdxlP-dep_Trfase"/>
</dbReference>
<dbReference type="EMBL" id="LN606600">
    <property type="protein sequence ID" value="CEF40819.1"/>
    <property type="molecule type" value="Genomic_DNA"/>
</dbReference>
<dbReference type="Gene3D" id="3.40.640.10">
    <property type="entry name" value="Type I PLP-dependent aspartate aminotransferase-like (Major domain)"/>
    <property type="match status" value="1"/>
</dbReference>
<dbReference type="Pfam" id="PF00266">
    <property type="entry name" value="Aminotran_5"/>
    <property type="match status" value="1"/>
</dbReference>
<name>A0A0U5B8D3_9PROT</name>